<protein>
    <recommendedName>
        <fullName evidence="1">Calcineurin-like phosphoesterase domain-containing protein</fullName>
    </recommendedName>
</protein>
<evidence type="ECO:0000313" key="2">
    <source>
        <dbReference type="EMBL" id="RDH89609.1"/>
    </source>
</evidence>
<dbReference type="CDD" id="cd00838">
    <property type="entry name" value="MPP_superfamily"/>
    <property type="match status" value="1"/>
</dbReference>
<name>A0A370DVL1_9GAMM</name>
<comment type="caution">
    <text evidence="2">The sequence shown here is derived from an EMBL/GenBank/DDBJ whole genome shotgun (WGS) entry which is preliminary data.</text>
</comment>
<dbReference type="Gene3D" id="3.60.21.10">
    <property type="match status" value="1"/>
</dbReference>
<dbReference type="EMBL" id="QFXD01000208">
    <property type="protein sequence ID" value="RDH89609.1"/>
    <property type="molecule type" value="Genomic_DNA"/>
</dbReference>
<dbReference type="AlphaFoldDB" id="A0A370DVL1"/>
<reference evidence="2 3" key="1">
    <citation type="journal article" date="2018" name="ISME J.">
        <title>Endosymbiont genomes yield clues of tubeworm success.</title>
        <authorList>
            <person name="Li Y."/>
            <person name="Liles M.R."/>
            <person name="Halanych K.M."/>
        </authorList>
    </citation>
    <scope>NUCLEOTIDE SEQUENCE [LARGE SCALE GENOMIC DNA]</scope>
    <source>
        <strain evidence="2">A1422</strain>
    </source>
</reference>
<sequence>MGTIALFSDVHGNIDALRRVLDDIESVGAERIICLGDLASYNADQHACMELLRSRDIEWIAGNHDLIAAGLLAPLACSPYALYSSTQARKRLKPKWREYIRSLPLMIVEEKFCAFHGSPDKVD</sequence>
<accession>A0A370DVL1</accession>
<dbReference type="GO" id="GO:0005737">
    <property type="term" value="C:cytoplasm"/>
    <property type="evidence" value="ECO:0007669"/>
    <property type="project" value="TreeGrafter"/>
</dbReference>
<dbReference type="Proteomes" id="UP000255508">
    <property type="component" value="Unassembled WGS sequence"/>
</dbReference>
<gene>
    <name evidence="2" type="ORF">DIZ79_11525</name>
</gene>
<feature type="domain" description="Calcineurin-like phosphoesterase" evidence="1">
    <location>
        <begin position="3"/>
        <end position="117"/>
    </location>
</feature>
<dbReference type="Pfam" id="PF00149">
    <property type="entry name" value="Metallophos"/>
    <property type="match status" value="1"/>
</dbReference>
<dbReference type="SUPFAM" id="SSF56300">
    <property type="entry name" value="Metallo-dependent phosphatases"/>
    <property type="match status" value="1"/>
</dbReference>
<dbReference type="PANTHER" id="PTHR42850:SF2">
    <property type="entry name" value="BLL5683 PROTEIN"/>
    <property type="match status" value="1"/>
</dbReference>
<evidence type="ECO:0000313" key="3">
    <source>
        <dbReference type="Proteomes" id="UP000255508"/>
    </source>
</evidence>
<evidence type="ECO:0000259" key="1">
    <source>
        <dbReference type="Pfam" id="PF00149"/>
    </source>
</evidence>
<dbReference type="InterPro" id="IPR029052">
    <property type="entry name" value="Metallo-depent_PP-like"/>
</dbReference>
<proteinExistence type="predicted"/>
<dbReference type="InterPro" id="IPR004843">
    <property type="entry name" value="Calcineurin-like_PHP"/>
</dbReference>
<dbReference type="PANTHER" id="PTHR42850">
    <property type="entry name" value="METALLOPHOSPHOESTERASE"/>
    <property type="match status" value="1"/>
</dbReference>
<dbReference type="InterPro" id="IPR050126">
    <property type="entry name" value="Ap4A_hydrolase"/>
</dbReference>
<dbReference type="GO" id="GO:0016791">
    <property type="term" value="F:phosphatase activity"/>
    <property type="evidence" value="ECO:0007669"/>
    <property type="project" value="TreeGrafter"/>
</dbReference>
<organism evidence="2 3">
    <name type="scientific">endosymbiont of Lamellibrachia luymesi</name>
    <dbReference type="NCBI Taxonomy" id="2200907"/>
    <lineage>
        <taxon>Bacteria</taxon>
        <taxon>Pseudomonadati</taxon>
        <taxon>Pseudomonadota</taxon>
        <taxon>Gammaproteobacteria</taxon>
        <taxon>sulfur-oxidizing symbionts</taxon>
    </lineage>
</organism>